<evidence type="ECO:0000256" key="1">
    <source>
        <dbReference type="ARBA" id="ARBA00004409"/>
    </source>
</evidence>
<dbReference type="GO" id="GO:0015031">
    <property type="term" value="P:protein transport"/>
    <property type="evidence" value="ECO:0007669"/>
    <property type="project" value="UniProtKB-KW"/>
</dbReference>
<feature type="coiled-coil region" evidence="9">
    <location>
        <begin position="63"/>
        <end position="90"/>
    </location>
</feature>
<dbReference type="EMBL" id="HBHR01015869">
    <property type="protein sequence ID" value="CAD9867192.1"/>
    <property type="molecule type" value="Transcribed_RNA"/>
</dbReference>
<evidence type="ECO:0000313" key="11">
    <source>
        <dbReference type="EMBL" id="CAD9867192.1"/>
    </source>
</evidence>
<dbReference type="GO" id="GO:0000139">
    <property type="term" value="C:Golgi membrane"/>
    <property type="evidence" value="ECO:0007669"/>
    <property type="project" value="UniProtKB-SubCell"/>
</dbReference>
<keyword evidence="2 8" id="KW-0813">Transport</keyword>
<proteinExistence type="predicted"/>
<dbReference type="GO" id="GO:0005789">
    <property type="term" value="C:endoplasmic reticulum membrane"/>
    <property type="evidence" value="ECO:0007669"/>
    <property type="project" value="TreeGrafter"/>
</dbReference>
<feature type="transmembrane region" description="Helical" evidence="10">
    <location>
        <begin position="188"/>
        <end position="208"/>
    </location>
</feature>
<evidence type="ECO:0000256" key="10">
    <source>
        <dbReference type="SAM" id="Phobius"/>
    </source>
</evidence>
<comment type="subcellular location">
    <subcellularLocation>
        <location evidence="1">Golgi apparatus membrane</location>
        <topology evidence="1">Single-pass type IV membrane protein</topology>
    </subcellularLocation>
</comment>
<dbReference type="SUPFAM" id="SSF58038">
    <property type="entry name" value="SNARE fusion complex"/>
    <property type="match status" value="1"/>
</dbReference>
<evidence type="ECO:0000256" key="7">
    <source>
        <dbReference type="ARBA" id="ARBA00023136"/>
    </source>
</evidence>
<reference evidence="11" key="1">
    <citation type="submission" date="2021-01" db="EMBL/GenBank/DDBJ databases">
        <authorList>
            <person name="Corre E."/>
            <person name="Pelletier E."/>
            <person name="Niang G."/>
            <person name="Scheremetjew M."/>
            <person name="Finn R."/>
            <person name="Kale V."/>
            <person name="Holt S."/>
            <person name="Cochrane G."/>
            <person name="Meng A."/>
            <person name="Brown T."/>
            <person name="Cohen L."/>
        </authorList>
    </citation>
    <scope>NUCLEOTIDE SEQUENCE</scope>
    <source>
        <strain evidence="11">CCMP1661</strain>
    </source>
</reference>
<keyword evidence="6" id="KW-0333">Golgi apparatus</keyword>
<evidence type="ECO:0000256" key="6">
    <source>
        <dbReference type="ARBA" id="ARBA00023034"/>
    </source>
</evidence>
<dbReference type="GO" id="GO:0005484">
    <property type="term" value="F:SNAP receptor activity"/>
    <property type="evidence" value="ECO:0007669"/>
    <property type="project" value="InterPro"/>
</dbReference>
<organism evidence="11">
    <name type="scientific">Fibrocapsa japonica</name>
    <dbReference type="NCBI Taxonomy" id="94617"/>
    <lineage>
        <taxon>Eukaryota</taxon>
        <taxon>Sar</taxon>
        <taxon>Stramenopiles</taxon>
        <taxon>Ochrophyta</taxon>
        <taxon>Raphidophyceae</taxon>
        <taxon>Chattonellales</taxon>
        <taxon>Chattonellaceae</taxon>
        <taxon>Fibrocapsa</taxon>
    </lineage>
</organism>
<dbReference type="AlphaFoldDB" id="A0A7S2XZE9"/>
<evidence type="ECO:0008006" key="12">
    <source>
        <dbReference type="Google" id="ProtNLM"/>
    </source>
</evidence>
<evidence type="ECO:0000256" key="8">
    <source>
        <dbReference type="PIRNR" id="PIRNR028865"/>
    </source>
</evidence>
<dbReference type="GO" id="GO:0000149">
    <property type="term" value="F:SNARE binding"/>
    <property type="evidence" value="ECO:0007669"/>
    <property type="project" value="TreeGrafter"/>
</dbReference>
<dbReference type="InterPro" id="IPR027027">
    <property type="entry name" value="GOSR2/Membrin/Bos1"/>
</dbReference>
<dbReference type="CDD" id="cd15863">
    <property type="entry name" value="SNARE_GS27"/>
    <property type="match status" value="1"/>
</dbReference>
<gene>
    <name evidence="11" type="ORF">FJAP1339_LOCUS7930</name>
</gene>
<keyword evidence="5 10" id="KW-1133">Transmembrane helix</keyword>
<sequence length="218" mass="24784">MNTTSVVELVPKARKLLFELQTQQTLVETGKANAEDVYFGLSELSQQLNILESLVNNERPAQRESWRKKLTELQRDVDFLRASLDRHVAKSSSGLREQQERQELLLRRTQAMPSSVVENYMEEGAALTRSQAMVEDLTYTGQAIMANLLDQRSTLKSAQRKILDLANLLGLSGVLMRSANRRDATDKWIVFGGMIITLGFLYFCYWYSTRSTTSVNPN</sequence>
<keyword evidence="3 10" id="KW-0812">Transmembrane</keyword>
<evidence type="ECO:0000256" key="4">
    <source>
        <dbReference type="ARBA" id="ARBA00022927"/>
    </source>
</evidence>
<dbReference type="PANTHER" id="PTHR21230">
    <property type="entry name" value="VESICLE TRANSPORT V-SNARE PROTEIN VTI1-RELATED"/>
    <property type="match status" value="1"/>
</dbReference>
<dbReference type="Gene3D" id="1.20.5.110">
    <property type="match status" value="1"/>
</dbReference>
<accession>A0A7S2XZE9</accession>
<dbReference type="GO" id="GO:0031201">
    <property type="term" value="C:SNARE complex"/>
    <property type="evidence" value="ECO:0007669"/>
    <property type="project" value="TreeGrafter"/>
</dbReference>
<dbReference type="GO" id="GO:0006906">
    <property type="term" value="P:vesicle fusion"/>
    <property type="evidence" value="ECO:0007669"/>
    <property type="project" value="TreeGrafter"/>
</dbReference>
<keyword evidence="4 8" id="KW-0653">Protein transport</keyword>
<evidence type="ECO:0000256" key="2">
    <source>
        <dbReference type="ARBA" id="ARBA00022448"/>
    </source>
</evidence>
<evidence type="ECO:0000256" key="3">
    <source>
        <dbReference type="ARBA" id="ARBA00022692"/>
    </source>
</evidence>
<dbReference type="Pfam" id="PF12352">
    <property type="entry name" value="V-SNARE_C"/>
    <property type="match status" value="1"/>
</dbReference>
<dbReference type="PIRSF" id="PIRSF028865">
    <property type="entry name" value="Membrin-2"/>
    <property type="match status" value="1"/>
</dbReference>
<evidence type="ECO:0000256" key="9">
    <source>
        <dbReference type="SAM" id="Coils"/>
    </source>
</evidence>
<dbReference type="PANTHER" id="PTHR21230:SF1">
    <property type="entry name" value="GOLGI SNAP RECEPTOR COMPLEX MEMBER 2"/>
    <property type="match status" value="1"/>
</dbReference>
<dbReference type="GO" id="GO:0012507">
    <property type="term" value="C:ER to Golgi transport vesicle membrane"/>
    <property type="evidence" value="ECO:0007669"/>
    <property type="project" value="TreeGrafter"/>
</dbReference>
<protein>
    <recommendedName>
        <fullName evidence="12">Golgi SNAP receptor complex member 2</fullName>
    </recommendedName>
</protein>
<evidence type="ECO:0000256" key="5">
    <source>
        <dbReference type="ARBA" id="ARBA00022989"/>
    </source>
</evidence>
<keyword evidence="7 8" id="KW-0472">Membrane</keyword>
<keyword evidence="9" id="KW-0175">Coiled coil</keyword>
<name>A0A7S2XZE9_9STRA</name>
<dbReference type="GO" id="GO:0031902">
    <property type="term" value="C:late endosome membrane"/>
    <property type="evidence" value="ECO:0007669"/>
    <property type="project" value="TreeGrafter"/>
</dbReference>